<dbReference type="RefSeq" id="WP_243800190.1">
    <property type="nucleotide sequence ID" value="NZ_CP094669.1"/>
</dbReference>
<dbReference type="SUPFAM" id="SSF141066">
    <property type="entry name" value="ICP-like"/>
    <property type="match status" value="2"/>
</dbReference>
<dbReference type="PANTHER" id="PTHR36530:SF1">
    <property type="entry name" value="AMOEBIASIN-1"/>
    <property type="match status" value="1"/>
</dbReference>
<dbReference type="InterPro" id="IPR036331">
    <property type="entry name" value="Chagasin-like_sf"/>
</dbReference>
<evidence type="ECO:0000256" key="1">
    <source>
        <dbReference type="ARBA" id="ARBA00022690"/>
    </source>
</evidence>
<keyword evidence="2" id="KW-0789">Thiol protease inhibitor</keyword>
<accession>A0ABY4D726</accession>
<evidence type="ECO:0000259" key="4">
    <source>
        <dbReference type="Pfam" id="PF09394"/>
    </source>
</evidence>
<gene>
    <name evidence="5" type="ORF">MTX78_04205</name>
</gene>
<protein>
    <submittedName>
        <fullName evidence="5">Protease inhibitor I42 family protein</fullName>
    </submittedName>
</protein>
<evidence type="ECO:0000313" key="6">
    <source>
        <dbReference type="Proteomes" id="UP000831113"/>
    </source>
</evidence>
<proteinExistence type="predicted"/>
<dbReference type="Proteomes" id="UP000831113">
    <property type="component" value="Chromosome"/>
</dbReference>
<dbReference type="PANTHER" id="PTHR36530">
    <property type="entry name" value="INHIBITOR OF CYSTEINE PEPTIDASE"/>
    <property type="match status" value="1"/>
</dbReference>
<feature type="domain" description="Proteinase inhibitor I42 chagasin" evidence="4">
    <location>
        <begin position="166"/>
        <end position="257"/>
    </location>
</feature>
<reference evidence="5 6" key="1">
    <citation type="submission" date="2022-03" db="EMBL/GenBank/DDBJ databases">
        <title>Hymenobactersp. isolated from the air.</title>
        <authorList>
            <person name="Won M."/>
            <person name="Kwon S.-W."/>
        </authorList>
    </citation>
    <scope>NUCLEOTIDE SEQUENCE [LARGE SCALE GENOMIC DNA]</scope>
    <source>
        <strain evidence="5 6">KACC 21982</strain>
    </source>
</reference>
<keyword evidence="6" id="KW-1185">Reference proteome</keyword>
<organism evidence="5 6">
    <name type="scientific">Hymenobacter tibetensis</name>
    <dbReference type="NCBI Taxonomy" id="497967"/>
    <lineage>
        <taxon>Bacteria</taxon>
        <taxon>Pseudomonadati</taxon>
        <taxon>Bacteroidota</taxon>
        <taxon>Cytophagia</taxon>
        <taxon>Cytophagales</taxon>
        <taxon>Hymenobacteraceae</taxon>
        <taxon>Hymenobacter</taxon>
    </lineage>
</organism>
<name>A0ABY4D726_9BACT</name>
<evidence type="ECO:0000256" key="2">
    <source>
        <dbReference type="ARBA" id="ARBA00022704"/>
    </source>
</evidence>
<dbReference type="Gene3D" id="2.60.40.2020">
    <property type="match status" value="2"/>
</dbReference>
<sequence>MLNSLRITIPYALSIKRFTWPWLLLWVYVTSVLATPVHADVVTLTANDNGKQIQLNVGDQLVVRLPTVSPRFGWRLTQTYPGQLAVTQTHSLPGLSSGVPGAPATFEVHFQAVGTGGIDLALVSAVPGSGYSPLGGYFHAYVTIDKPGVAKNVNITEYGNHSNVKVNQGDQLLIKLDTTVGSQYKWELMPVADGVVQAVAPPVEQPRKKPKKAKVGSPEDVAFQFTALKPGQTTLRFLYRNATDNQAPPKRDFEVQVEVPQPPK</sequence>
<dbReference type="EMBL" id="CP094669">
    <property type="protein sequence ID" value="UOG75803.1"/>
    <property type="molecule type" value="Genomic_DNA"/>
</dbReference>
<evidence type="ECO:0000256" key="3">
    <source>
        <dbReference type="SAM" id="MobiDB-lite"/>
    </source>
</evidence>
<dbReference type="GO" id="GO:0030414">
    <property type="term" value="F:peptidase inhibitor activity"/>
    <property type="evidence" value="ECO:0007669"/>
    <property type="project" value="UniProtKB-KW"/>
</dbReference>
<evidence type="ECO:0000313" key="5">
    <source>
        <dbReference type="EMBL" id="UOG75803.1"/>
    </source>
</evidence>
<feature type="region of interest" description="Disordered" evidence="3">
    <location>
        <begin position="244"/>
        <end position="264"/>
    </location>
</feature>
<keyword evidence="1 5" id="KW-0646">Protease inhibitor</keyword>
<dbReference type="InterPro" id="IPR018990">
    <property type="entry name" value="Prot_inh_I42_chagasin"/>
</dbReference>
<dbReference type="Pfam" id="PF09394">
    <property type="entry name" value="Inhibitor_I42"/>
    <property type="match status" value="1"/>
</dbReference>
<dbReference type="InterPro" id="IPR052781">
    <property type="entry name" value="Cys_protease_inhibitor_I42"/>
</dbReference>